<organism evidence="11">
    <name type="scientific">Paratenuisentis ambiguus</name>
    <name type="common">Thorny-headed worm</name>
    <dbReference type="NCBI Taxonomy" id="185730"/>
    <lineage>
        <taxon>Eukaryota</taxon>
        <taxon>Metazoa</taxon>
        <taxon>Spiralia</taxon>
        <taxon>Lophotrochozoa</taxon>
        <taxon>Acanthocephala</taxon>
        <taxon>Eoacanthocephala</taxon>
        <taxon>Neoechinorhynchida</taxon>
        <taxon>Tenuisentidae</taxon>
        <taxon>Paratenuisentis</taxon>
    </lineage>
</organism>
<evidence type="ECO:0000256" key="9">
    <source>
        <dbReference type="SAM" id="Phobius"/>
    </source>
</evidence>
<evidence type="ECO:0000256" key="8">
    <source>
        <dbReference type="RuleBase" id="RU003375"/>
    </source>
</evidence>
<dbReference type="InterPro" id="IPR013833">
    <property type="entry name" value="Cyt_c_oxidase_su3_a-hlx"/>
</dbReference>
<evidence type="ECO:0000256" key="2">
    <source>
        <dbReference type="ARBA" id="ARBA00010581"/>
    </source>
</evidence>
<dbReference type="EMBL" id="FR856885">
    <property type="protein sequence ID" value="CCA94488.2"/>
    <property type="molecule type" value="Genomic_DNA"/>
</dbReference>
<proteinExistence type="inferred from homology"/>
<accession>K0JA11</accession>
<feature type="transmembrane region" description="Helical" evidence="9">
    <location>
        <begin position="6"/>
        <end position="39"/>
    </location>
</feature>
<feature type="transmembrane region" description="Helical" evidence="9">
    <location>
        <begin position="103"/>
        <end position="123"/>
    </location>
</feature>
<evidence type="ECO:0000259" key="10">
    <source>
        <dbReference type="PROSITE" id="PS50253"/>
    </source>
</evidence>
<dbReference type="SUPFAM" id="SSF81452">
    <property type="entry name" value="Cytochrome c oxidase subunit III-like"/>
    <property type="match status" value="1"/>
</dbReference>
<dbReference type="Gene3D" id="1.20.120.80">
    <property type="entry name" value="Cytochrome c oxidase, subunit III, four-helix bundle"/>
    <property type="match status" value="1"/>
</dbReference>
<dbReference type="InterPro" id="IPR024791">
    <property type="entry name" value="Cyt_c/ubiquinol_Oxase_su3"/>
</dbReference>
<evidence type="ECO:0000256" key="7">
    <source>
        <dbReference type="ARBA" id="ARBA00023136"/>
    </source>
</evidence>
<keyword evidence="5" id="KW-1278">Translocase</keyword>
<dbReference type="GO" id="GO:0004129">
    <property type="term" value="F:cytochrome-c oxidase activity"/>
    <property type="evidence" value="ECO:0007669"/>
    <property type="project" value="InterPro"/>
</dbReference>
<comment type="similarity">
    <text evidence="2 8">Belongs to the cytochrome c oxidase subunit 3 family.</text>
</comment>
<keyword evidence="8 11" id="KW-0496">Mitochondrion</keyword>
<keyword evidence="7 9" id="KW-0472">Membrane</keyword>
<protein>
    <recommendedName>
        <fullName evidence="3 8">Cytochrome c oxidase subunit 3</fullName>
    </recommendedName>
</protein>
<dbReference type="PANTHER" id="PTHR11403:SF7">
    <property type="entry name" value="CYTOCHROME C OXIDASE SUBUNIT 3"/>
    <property type="match status" value="1"/>
</dbReference>
<dbReference type="InterPro" id="IPR035973">
    <property type="entry name" value="Cyt_c_oxidase_su3-like_sf"/>
</dbReference>
<sequence length="228" mass="25198">MPIMFVGFLGCLILFSCYLKIPFLMMTGFSVCWMLLVLILEFGFSSKLSLVFTDVMLVGVVLFIVSEIFVFISFLTSVIYSVDFLVTGSVSSFSMVDYLGDALVSSCLLISSGVSLTIFHALYHVKGVFSWGMIIATVVLGLIFCVVLNEEWFNFSSDWESGVFSLFYLVTGAHGAHVVLGLGLLIAVSMWGLCSGFSLSGLGVIEAAVWYWHFVDVVWLGVYLVCYW</sequence>
<dbReference type="PROSITE" id="PS50253">
    <property type="entry name" value="COX3"/>
    <property type="match status" value="1"/>
</dbReference>
<reference evidence="11" key="1">
    <citation type="journal article" date="2013" name="Mol. Phylogenet. Evol.">
        <title>Phylogenetic analyses of endoparasitic Acanthocephala based on mitochondrial genomes suggest secondary loss of sensory organs.</title>
        <authorList>
            <person name="Weber M."/>
            <person name="Wey-Fabrizius A.R."/>
            <person name="Podsiadlowski L."/>
            <person name="Witek A."/>
            <person name="Schill R.O."/>
            <person name="Sugar L."/>
            <person name="Herlyn H."/>
            <person name="Hankeln T."/>
        </authorList>
    </citation>
    <scope>NUCLEOTIDE SEQUENCE</scope>
</reference>
<gene>
    <name evidence="11" type="primary">COX3</name>
</gene>
<geneLocation type="mitochondrion" evidence="11"/>
<evidence type="ECO:0000256" key="5">
    <source>
        <dbReference type="ARBA" id="ARBA00022967"/>
    </source>
</evidence>
<dbReference type="GO" id="GO:0006123">
    <property type="term" value="P:mitochondrial electron transport, cytochrome c to oxygen"/>
    <property type="evidence" value="ECO:0007669"/>
    <property type="project" value="TreeGrafter"/>
</dbReference>
<feature type="domain" description="Heme-copper oxidase subunit III family profile" evidence="10">
    <location>
        <begin position="1"/>
        <end position="228"/>
    </location>
</feature>
<dbReference type="GeneID" id="14216945"/>
<comment type="subcellular location">
    <subcellularLocation>
        <location evidence="1">Membrane</location>
        <topology evidence="1">Multi-pass membrane protein</topology>
    </subcellularLocation>
</comment>
<feature type="transmembrane region" description="Helical" evidence="9">
    <location>
        <begin position="129"/>
        <end position="149"/>
    </location>
</feature>
<evidence type="ECO:0000313" key="11">
    <source>
        <dbReference type="EMBL" id="CCA94488.2"/>
    </source>
</evidence>
<dbReference type="PANTHER" id="PTHR11403">
    <property type="entry name" value="CYTOCHROME C OXIDASE SUBUNIT III"/>
    <property type="match status" value="1"/>
</dbReference>
<comment type="function">
    <text evidence="8">Component of the cytochrome c oxidase, the last enzyme in the mitochondrial electron transport chain which drives oxidative phosphorylation. The respiratory chain contains 3 multisubunit complexes succinate dehydrogenase (complex II, CII), ubiquinol-cytochrome c oxidoreductase (cytochrome b-c1 complex, complex III, CIII) and cytochrome c oxidase (complex IV, CIV), that cooperate to transfer electrons derived from NADH and succinate to molecular oxygen, creating an electrochemical gradient over the inner membrane that drives transmembrane transport and the ATP synthase. Cytochrome c oxidase is the component of the respiratory chain that catalyzes the reduction of oxygen to water. Electrons originating from reduced cytochrome c in the intermembrane space (IMS) are transferred via the dinuclear copper A center (CU(A)) of subunit 2 and heme A of subunit 1 to the active site in subunit 1, a binuclear center (BNC) formed by heme A3 and copper B (CU(B)). The BNC reduces molecular oxygen to 2 water molecules using 4 electrons from cytochrome c in the IMS and 4 protons from the mitochondrial matrix.</text>
</comment>
<feature type="transmembrane region" description="Helical" evidence="9">
    <location>
        <begin position="51"/>
        <end position="72"/>
    </location>
</feature>
<evidence type="ECO:0000256" key="1">
    <source>
        <dbReference type="ARBA" id="ARBA00004141"/>
    </source>
</evidence>
<keyword evidence="6 9" id="KW-1133">Transmembrane helix</keyword>
<evidence type="ECO:0000256" key="4">
    <source>
        <dbReference type="ARBA" id="ARBA00022692"/>
    </source>
</evidence>
<dbReference type="RefSeq" id="YP_007183158.1">
    <property type="nucleotide sequence ID" value="NC_019807.1"/>
</dbReference>
<feature type="transmembrane region" description="Helical" evidence="9">
    <location>
        <begin position="161"/>
        <end position="188"/>
    </location>
</feature>
<dbReference type="AlphaFoldDB" id="K0JA11"/>
<dbReference type="CDD" id="cd00386">
    <property type="entry name" value="Heme_Cu_Oxidase_III_like"/>
    <property type="match status" value="1"/>
</dbReference>
<dbReference type="CTD" id="4514"/>
<evidence type="ECO:0000256" key="6">
    <source>
        <dbReference type="ARBA" id="ARBA00022989"/>
    </source>
</evidence>
<dbReference type="Pfam" id="PF00510">
    <property type="entry name" value="COX3"/>
    <property type="match status" value="1"/>
</dbReference>
<name>K0JA11_PARAB</name>
<dbReference type="InterPro" id="IPR000298">
    <property type="entry name" value="Cyt_c_oxidase-like_su3"/>
</dbReference>
<dbReference type="GO" id="GO:0016020">
    <property type="term" value="C:membrane"/>
    <property type="evidence" value="ECO:0007669"/>
    <property type="project" value="UniProtKB-SubCell"/>
</dbReference>
<keyword evidence="4 8" id="KW-0812">Transmembrane</keyword>
<evidence type="ECO:0000256" key="3">
    <source>
        <dbReference type="ARBA" id="ARBA00015944"/>
    </source>
</evidence>
<dbReference type="GO" id="GO:0005739">
    <property type="term" value="C:mitochondrion"/>
    <property type="evidence" value="ECO:0007669"/>
    <property type="project" value="TreeGrafter"/>
</dbReference>